<comment type="caution">
    <text evidence="1">The sequence shown here is derived from an EMBL/GenBank/DDBJ whole genome shotgun (WGS) entry which is preliminary data.</text>
</comment>
<evidence type="ECO:0000313" key="2">
    <source>
        <dbReference type="Proteomes" id="UP000446658"/>
    </source>
</evidence>
<protein>
    <submittedName>
        <fullName evidence="1">Uncharacterized protein</fullName>
    </submittedName>
</protein>
<dbReference type="AlphaFoldDB" id="A0A844GBJ2"/>
<dbReference type="RefSeq" id="WP_230371029.1">
    <property type="nucleotide sequence ID" value="NZ_WLYX01000001.1"/>
</dbReference>
<evidence type="ECO:0000313" key="1">
    <source>
        <dbReference type="EMBL" id="MTD33876.1"/>
    </source>
</evidence>
<proteinExistence type="predicted"/>
<organism evidence="1 2">
    <name type="scientific">Paludibacterium denitrificans</name>
    <dbReference type="NCBI Taxonomy" id="2675226"/>
    <lineage>
        <taxon>Bacteria</taxon>
        <taxon>Pseudomonadati</taxon>
        <taxon>Pseudomonadota</taxon>
        <taxon>Betaproteobacteria</taxon>
        <taxon>Neisseriales</taxon>
        <taxon>Chromobacteriaceae</taxon>
        <taxon>Paludibacterium</taxon>
    </lineage>
</organism>
<name>A0A844GBJ2_9NEIS</name>
<sequence>MEIDATHVNALPEEARLLVQMIIEGRVKQFALIIEDENGCFYDNFPTLDDSASKMGMIGALEVLKRDYMRCFIDSRVEYLQPGEDE</sequence>
<dbReference type="Proteomes" id="UP000446658">
    <property type="component" value="Unassembled WGS sequence"/>
</dbReference>
<accession>A0A844GBJ2</accession>
<gene>
    <name evidence="1" type="ORF">GKE73_15355</name>
</gene>
<dbReference type="EMBL" id="WLYX01000001">
    <property type="protein sequence ID" value="MTD33876.1"/>
    <property type="molecule type" value="Genomic_DNA"/>
</dbReference>
<reference evidence="1 2" key="1">
    <citation type="submission" date="2019-11" db="EMBL/GenBank/DDBJ databases">
        <title>Draft genome sequence of Paludibacterium sp. dN18-1.</title>
        <authorList>
            <person name="Im W.-T."/>
        </authorList>
    </citation>
    <scope>NUCLEOTIDE SEQUENCE [LARGE SCALE GENOMIC DNA]</scope>
    <source>
        <strain evidence="2">dN 18-1</strain>
    </source>
</reference>
<keyword evidence="2" id="KW-1185">Reference proteome</keyword>